<keyword evidence="2" id="KW-0472">Membrane</keyword>
<accession>X6MJL8</accession>
<sequence length="231" mass="25904">VELAHFLRSEPMTMSIVRNRQCTQCNGAGKVKCTSNEKKARGTANQAPLEVVYAPEDIGKFGIDKIGVVIQERKFMERAQNIDNNANSNPNPNTTVPNSANNTNENANDNVSTSTLLFNDTKQFEVCNNCNGGGVTPTEALLVFHIQGKEHGHGITFPCQGDEVTEVSLYFFFNKFFFFFLRSSFFGTFVPFFFCLFNSSSVVFYFIFPSPSPSLSKKKKKDETIKKKKNK</sequence>
<dbReference type="Proteomes" id="UP000023152">
    <property type="component" value="Unassembled WGS sequence"/>
</dbReference>
<feature type="non-terminal residue" evidence="3">
    <location>
        <position position="1"/>
    </location>
</feature>
<organism evidence="3 4">
    <name type="scientific">Reticulomyxa filosa</name>
    <dbReference type="NCBI Taxonomy" id="46433"/>
    <lineage>
        <taxon>Eukaryota</taxon>
        <taxon>Sar</taxon>
        <taxon>Rhizaria</taxon>
        <taxon>Retaria</taxon>
        <taxon>Foraminifera</taxon>
        <taxon>Monothalamids</taxon>
        <taxon>Reticulomyxidae</taxon>
        <taxon>Reticulomyxa</taxon>
    </lineage>
</organism>
<evidence type="ECO:0000256" key="1">
    <source>
        <dbReference type="SAM" id="MobiDB-lite"/>
    </source>
</evidence>
<feature type="region of interest" description="Disordered" evidence="1">
    <location>
        <begin position="82"/>
        <end position="105"/>
    </location>
</feature>
<dbReference type="AlphaFoldDB" id="X6MJL8"/>
<evidence type="ECO:0000313" key="4">
    <source>
        <dbReference type="Proteomes" id="UP000023152"/>
    </source>
</evidence>
<feature type="region of interest" description="Disordered" evidence="1">
    <location>
        <begin position="212"/>
        <end position="231"/>
    </location>
</feature>
<name>X6MJL8_RETFI</name>
<reference evidence="3 4" key="1">
    <citation type="journal article" date="2013" name="Curr. Biol.">
        <title>The Genome of the Foraminiferan Reticulomyxa filosa.</title>
        <authorList>
            <person name="Glockner G."/>
            <person name="Hulsmann N."/>
            <person name="Schleicher M."/>
            <person name="Noegel A.A."/>
            <person name="Eichinger L."/>
            <person name="Gallinger C."/>
            <person name="Pawlowski J."/>
            <person name="Sierra R."/>
            <person name="Euteneuer U."/>
            <person name="Pillet L."/>
            <person name="Moustafa A."/>
            <person name="Platzer M."/>
            <person name="Groth M."/>
            <person name="Szafranski K."/>
            <person name="Schliwa M."/>
        </authorList>
    </citation>
    <scope>NUCLEOTIDE SEQUENCE [LARGE SCALE GENOMIC DNA]</scope>
</reference>
<evidence type="ECO:0000256" key="2">
    <source>
        <dbReference type="SAM" id="Phobius"/>
    </source>
</evidence>
<protein>
    <submittedName>
        <fullName evidence="3">Uncharacterized protein</fullName>
    </submittedName>
</protein>
<gene>
    <name evidence="3" type="ORF">RFI_24121</name>
</gene>
<keyword evidence="2" id="KW-0812">Transmembrane</keyword>
<feature type="transmembrane region" description="Helical" evidence="2">
    <location>
        <begin position="185"/>
        <end position="208"/>
    </location>
</feature>
<keyword evidence="2" id="KW-1133">Transmembrane helix</keyword>
<comment type="caution">
    <text evidence="3">The sequence shown here is derived from an EMBL/GenBank/DDBJ whole genome shotgun (WGS) entry which is preliminary data.</text>
</comment>
<proteinExistence type="predicted"/>
<feature type="compositionally biased region" description="Low complexity" evidence="1">
    <location>
        <begin position="84"/>
        <end position="105"/>
    </location>
</feature>
<feature type="compositionally biased region" description="Basic residues" evidence="1">
    <location>
        <begin position="216"/>
        <end position="231"/>
    </location>
</feature>
<evidence type="ECO:0000313" key="3">
    <source>
        <dbReference type="EMBL" id="ETO13255.1"/>
    </source>
</evidence>
<dbReference type="EMBL" id="ASPP01020716">
    <property type="protein sequence ID" value="ETO13255.1"/>
    <property type="molecule type" value="Genomic_DNA"/>
</dbReference>
<keyword evidence="4" id="KW-1185">Reference proteome</keyword>